<feature type="coiled-coil region" evidence="1">
    <location>
        <begin position="166"/>
        <end position="193"/>
    </location>
</feature>
<dbReference type="PANTHER" id="PTHR31161">
    <property type="entry name" value="PROTEIN GRAVITROPIC IN THE LIGHT 1"/>
    <property type="match status" value="1"/>
</dbReference>
<evidence type="ECO:0000313" key="5">
    <source>
        <dbReference type="EMBL" id="PKA46490.1"/>
    </source>
</evidence>
<dbReference type="Pfam" id="PF04859">
    <property type="entry name" value="DUF641"/>
    <property type="match status" value="1"/>
</dbReference>
<keyword evidence="6" id="KW-1185">Reference proteome</keyword>
<feature type="domain" description="GIL1/IRKI C-terminal" evidence="4">
    <location>
        <begin position="396"/>
        <end position="451"/>
    </location>
</feature>
<gene>
    <name evidence="5" type="ORF">AXF42_Ash012623</name>
</gene>
<evidence type="ECO:0000259" key="4">
    <source>
        <dbReference type="Pfam" id="PF24994"/>
    </source>
</evidence>
<feature type="region of interest" description="Disordered" evidence="2">
    <location>
        <begin position="19"/>
        <end position="39"/>
    </location>
</feature>
<dbReference type="STRING" id="1088818.A0A2H9ZT64"/>
<proteinExistence type="predicted"/>
<dbReference type="Pfam" id="PF24994">
    <property type="entry name" value="GIL1_IRKI_C"/>
    <property type="match status" value="1"/>
</dbReference>
<dbReference type="GO" id="GO:0009959">
    <property type="term" value="P:negative gravitropism"/>
    <property type="evidence" value="ECO:0007669"/>
    <property type="project" value="InterPro"/>
</dbReference>
<dbReference type="EMBL" id="KZ454132">
    <property type="protein sequence ID" value="PKA46490.1"/>
    <property type="molecule type" value="Genomic_DNA"/>
</dbReference>
<reference evidence="5 6" key="1">
    <citation type="journal article" date="2017" name="Nature">
        <title>The Apostasia genome and the evolution of orchids.</title>
        <authorList>
            <person name="Zhang G.Q."/>
            <person name="Liu K.W."/>
            <person name="Li Z."/>
            <person name="Lohaus R."/>
            <person name="Hsiao Y.Y."/>
            <person name="Niu S.C."/>
            <person name="Wang J.Y."/>
            <person name="Lin Y.C."/>
            <person name="Xu Q."/>
            <person name="Chen L.J."/>
            <person name="Yoshida K."/>
            <person name="Fujiwara S."/>
            <person name="Wang Z.W."/>
            <person name="Zhang Y.Q."/>
            <person name="Mitsuda N."/>
            <person name="Wang M."/>
            <person name="Liu G.H."/>
            <person name="Pecoraro L."/>
            <person name="Huang H.X."/>
            <person name="Xiao X.J."/>
            <person name="Lin M."/>
            <person name="Wu X.Y."/>
            <person name="Wu W.L."/>
            <person name="Chen Y.Y."/>
            <person name="Chang S.B."/>
            <person name="Sakamoto S."/>
            <person name="Ohme-Takagi M."/>
            <person name="Yagi M."/>
            <person name="Zeng S.J."/>
            <person name="Shen C.Y."/>
            <person name="Yeh C.M."/>
            <person name="Luo Y.B."/>
            <person name="Tsai W.C."/>
            <person name="Van de Peer Y."/>
            <person name="Liu Z.J."/>
        </authorList>
    </citation>
    <scope>NUCLEOTIDE SEQUENCE [LARGE SCALE GENOMIC DNA]</scope>
    <source>
        <strain evidence="6">cv. Shenzhen</strain>
        <tissue evidence="5">Stem</tissue>
    </source>
</reference>
<protein>
    <submittedName>
        <fullName evidence="5">Uncharacterized protein</fullName>
    </submittedName>
</protein>
<dbReference type="InterPro" id="IPR006943">
    <property type="entry name" value="DUF641_pln"/>
</dbReference>
<organism evidence="5 6">
    <name type="scientific">Apostasia shenzhenica</name>
    <dbReference type="NCBI Taxonomy" id="1088818"/>
    <lineage>
        <taxon>Eukaryota</taxon>
        <taxon>Viridiplantae</taxon>
        <taxon>Streptophyta</taxon>
        <taxon>Embryophyta</taxon>
        <taxon>Tracheophyta</taxon>
        <taxon>Spermatophyta</taxon>
        <taxon>Magnoliopsida</taxon>
        <taxon>Liliopsida</taxon>
        <taxon>Asparagales</taxon>
        <taxon>Orchidaceae</taxon>
        <taxon>Apostasioideae</taxon>
        <taxon>Apostasia</taxon>
    </lineage>
</organism>
<dbReference type="Proteomes" id="UP000236161">
    <property type="component" value="Unassembled WGS sequence"/>
</dbReference>
<feature type="compositionally biased region" description="Acidic residues" evidence="2">
    <location>
        <begin position="19"/>
        <end position="29"/>
    </location>
</feature>
<sequence>MLQKFALAFKTKTIEFFAEEEEEEEEEDNASVAAADLDPAPEEVITGQRVVVLKPDPPPLSNPDALVSSLFAAVSSLRAAYLHLQTAHSPFDPNAIRTADRAIVSHLHRLSELKRAYYPDPQVPNVNANPSPNPLSLSSHLELQVQENQSLLRAFENVVNPLQSDIDRKDAEAAELRMRLREAETAGDRLQRRLEQACFPSGENLEALLTVGVFNSVLKESCRAVHRFARVLIDLMHKSGWDLKRVADSIYPNICYSKPGHCRYAILSFFCLRMFDSFDSNSFGCQSTRMGSHCGDLEFQSSDFLREFVQHSSLDPLNLMNSDPDCDFARFCHSKYEDLVNSGLKPSLFSSSDHFKAIVGNLEPSSPLYEMFVNTANSIWMLHKLAWAYDPVVELFQVGQGAEFSMVYMESVCRKSSQQMDYCHWVPRPKIGFTVVPGFRVGKTVIQCWVYLDGMKQTL</sequence>
<dbReference type="GO" id="GO:0009639">
    <property type="term" value="P:response to red or far red light"/>
    <property type="evidence" value="ECO:0007669"/>
    <property type="project" value="InterPro"/>
</dbReference>
<evidence type="ECO:0000313" key="6">
    <source>
        <dbReference type="Proteomes" id="UP000236161"/>
    </source>
</evidence>
<feature type="domain" description="DUF641" evidence="3">
    <location>
        <begin position="64"/>
        <end position="193"/>
    </location>
</feature>
<dbReference type="OrthoDB" id="1915848at2759"/>
<evidence type="ECO:0000256" key="1">
    <source>
        <dbReference type="SAM" id="Coils"/>
    </source>
</evidence>
<dbReference type="AlphaFoldDB" id="A0A2H9ZT64"/>
<name>A0A2H9ZT64_9ASPA</name>
<evidence type="ECO:0000256" key="2">
    <source>
        <dbReference type="SAM" id="MobiDB-lite"/>
    </source>
</evidence>
<dbReference type="InterPro" id="IPR056813">
    <property type="entry name" value="GIL1_IRKI_C"/>
</dbReference>
<evidence type="ECO:0000259" key="3">
    <source>
        <dbReference type="Pfam" id="PF04859"/>
    </source>
</evidence>
<accession>A0A2H9ZT64</accession>
<dbReference type="InterPro" id="IPR040225">
    <property type="entry name" value="GIL1-like"/>
</dbReference>
<keyword evidence="1" id="KW-0175">Coiled coil</keyword>